<evidence type="ECO:0000313" key="3">
    <source>
        <dbReference type="Proteomes" id="UP000580250"/>
    </source>
</evidence>
<evidence type="ECO:0000256" key="1">
    <source>
        <dbReference type="SAM" id="MobiDB-lite"/>
    </source>
</evidence>
<dbReference type="EMBL" id="CAJEWN010000946">
    <property type="protein sequence ID" value="CAD2192424.1"/>
    <property type="molecule type" value="Genomic_DNA"/>
</dbReference>
<dbReference type="Proteomes" id="UP000580250">
    <property type="component" value="Unassembled WGS sequence"/>
</dbReference>
<feature type="compositionally biased region" description="Polar residues" evidence="1">
    <location>
        <begin position="151"/>
        <end position="161"/>
    </location>
</feature>
<feature type="compositionally biased region" description="Polar residues" evidence="1">
    <location>
        <begin position="122"/>
        <end position="141"/>
    </location>
</feature>
<feature type="compositionally biased region" description="Low complexity" evidence="1">
    <location>
        <begin position="66"/>
        <end position="78"/>
    </location>
</feature>
<protein>
    <submittedName>
        <fullName evidence="2">Uncharacterized protein</fullName>
    </submittedName>
</protein>
<evidence type="ECO:0000313" key="2">
    <source>
        <dbReference type="EMBL" id="CAD2192424.1"/>
    </source>
</evidence>
<feature type="region of interest" description="Disordered" evidence="1">
    <location>
        <begin position="31"/>
        <end position="161"/>
    </location>
</feature>
<reference evidence="2 3" key="1">
    <citation type="submission" date="2020-08" db="EMBL/GenBank/DDBJ databases">
        <authorList>
            <person name="Koutsovoulos G."/>
            <person name="Danchin GJ E."/>
        </authorList>
    </citation>
    <scope>NUCLEOTIDE SEQUENCE [LARGE SCALE GENOMIC DNA]</scope>
</reference>
<proteinExistence type="predicted"/>
<sequence>MLVKWGERIITYIFELSTKIKEARTKVLEFKQQKGHKHMSASLGEGRTVSGRRHDSGQSKSISDVGYNDGNNEYNNNDTLHSNPSPSTSSNYDNNVLTIDTGNTSTIKEEENGGEIPPELAPTSNGSSARTTNSMTDSMVSENKKQELLSPPSTSLRQSPQTMDNAKRRLLMDPFIHHSLYTPKRSIFGTKSGAYSQVNNDISDALLAEQASTIAAEGLVRTSFVDWCAKHGQNHFMELFMMIAQLRLVIHL</sequence>
<name>A0A6V7WZH7_MELEN</name>
<gene>
    <name evidence="2" type="ORF">MENT_LOCUS45314</name>
</gene>
<dbReference type="OrthoDB" id="10262360at2759"/>
<feature type="compositionally biased region" description="Polar residues" evidence="1">
    <location>
        <begin position="79"/>
        <end position="106"/>
    </location>
</feature>
<accession>A0A6V7WZH7</accession>
<dbReference type="AlphaFoldDB" id="A0A6V7WZH7"/>
<comment type="caution">
    <text evidence="2">The sequence shown here is derived from an EMBL/GenBank/DDBJ whole genome shotgun (WGS) entry which is preliminary data.</text>
</comment>
<organism evidence="2 3">
    <name type="scientific">Meloidogyne enterolobii</name>
    <name type="common">Root-knot nematode worm</name>
    <name type="synonym">Meloidogyne mayaguensis</name>
    <dbReference type="NCBI Taxonomy" id="390850"/>
    <lineage>
        <taxon>Eukaryota</taxon>
        <taxon>Metazoa</taxon>
        <taxon>Ecdysozoa</taxon>
        <taxon>Nematoda</taxon>
        <taxon>Chromadorea</taxon>
        <taxon>Rhabditida</taxon>
        <taxon>Tylenchina</taxon>
        <taxon>Tylenchomorpha</taxon>
        <taxon>Tylenchoidea</taxon>
        <taxon>Meloidogynidae</taxon>
        <taxon>Meloidogyninae</taxon>
        <taxon>Meloidogyne</taxon>
    </lineage>
</organism>